<dbReference type="InterPro" id="IPR052573">
    <property type="entry name" value="DnaJ_C_subfamily_28"/>
</dbReference>
<evidence type="ECO:0000313" key="3">
    <source>
        <dbReference type="Proteomes" id="UP000322139"/>
    </source>
</evidence>
<dbReference type="PANTHER" id="PTHR39158">
    <property type="entry name" value="OS08G0560600 PROTEIN"/>
    <property type="match status" value="1"/>
</dbReference>
<feature type="domain" description="DnaJ homologue subfamily C member 28 conserved" evidence="1">
    <location>
        <begin position="8"/>
        <end position="73"/>
    </location>
</feature>
<reference evidence="2 3" key="1">
    <citation type="submission" date="2019-08" db="EMBL/GenBank/DDBJ databases">
        <title>Bacillus genomes from the desert of Cuatro Cienegas, Coahuila.</title>
        <authorList>
            <person name="Olmedo-Alvarez G."/>
        </authorList>
    </citation>
    <scope>NUCLEOTIDE SEQUENCE [LARGE SCALE GENOMIC DNA]</scope>
    <source>
        <strain evidence="2 3">CH446_14T</strain>
    </source>
</reference>
<dbReference type="Proteomes" id="UP000322139">
    <property type="component" value="Unassembled WGS sequence"/>
</dbReference>
<organism evidence="2 3">
    <name type="scientific">Bacillus infantis</name>
    <dbReference type="NCBI Taxonomy" id="324767"/>
    <lineage>
        <taxon>Bacteria</taxon>
        <taxon>Bacillati</taxon>
        <taxon>Bacillota</taxon>
        <taxon>Bacilli</taxon>
        <taxon>Bacillales</taxon>
        <taxon>Bacillaceae</taxon>
        <taxon>Bacillus</taxon>
    </lineage>
</organism>
<evidence type="ECO:0000313" key="2">
    <source>
        <dbReference type="EMBL" id="TYS51077.1"/>
    </source>
</evidence>
<proteinExistence type="predicted"/>
<comment type="caution">
    <text evidence="2">The sequence shown here is derived from an EMBL/GenBank/DDBJ whole genome shotgun (WGS) entry which is preliminary data.</text>
</comment>
<sequence>MDLFGIISEERIKKGYKEGEFDKLPGFGKPLAHDELSHVPDDLRMAYRMMKNAGYTEEDSSLKQEMSTIEDLIKKCEDPAEKKELQKQLNQKLLKFNSMMSKRRTSTNSSIFKNYEEKIHHKLVD</sequence>
<dbReference type="EMBL" id="VTER01000002">
    <property type="protein sequence ID" value="TYS51077.1"/>
    <property type="molecule type" value="Genomic_DNA"/>
</dbReference>
<dbReference type="Pfam" id="PF09350">
    <property type="entry name" value="DJC28_CD"/>
    <property type="match status" value="1"/>
</dbReference>
<dbReference type="InterPro" id="IPR018961">
    <property type="entry name" value="DnaJ_homolog_subfam-C_membr-28"/>
</dbReference>
<gene>
    <name evidence="2" type="ORF">FZD51_03260</name>
</gene>
<name>A0A5D4RIE7_9BACI</name>
<dbReference type="PANTHER" id="PTHR39158:SF1">
    <property type="entry name" value="DNAJ HOMOLOG SUBFAMILY C MEMBER 28"/>
    <property type="match status" value="1"/>
</dbReference>
<dbReference type="RefSeq" id="WP_148973460.1">
    <property type="nucleotide sequence ID" value="NZ_JBNIKU010000003.1"/>
</dbReference>
<protein>
    <submittedName>
        <fullName evidence="2">DUF1992 domain-containing protein</fullName>
    </submittedName>
</protein>
<accession>A0A5D4RIE7</accession>
<evidence type="ECO:0000259" key="1">
    <source>
        <dbReference type="Pfam" id="PF09350"/>
    </source>
</evidence>
<dbReference type="AlphaFoldDB" id="A0A5D4RIE7"/>